<keyword evidence="2" id="KW-0677">Repeat</keyword>
<feature type="repeat" description="PPR" evidence="3">
    <location>
        <begin position="232"/>
        <end position="266"/>
    </location>
</feature>
<dbReference type="Proteomes" id="UP000824890">
    <property type="component" value="Unassembled WGS sequence"/>
</dbReference>
<organism evidence="6 7">
    <name type="scientific">Brassica napus</name>
    <name type="common">Rape</name>
    <dbReference type="NCBI Taxonomy" id="3708"/>
    <lineage>
        <taxon>Eukaryota</taxon>
        <taxon>Viridiplantae</taxon>
        <taxon>Streptophyta</taxon>
        <taxon>Embryophyta</taxon>
        <taxon>Tracheophyta</taxon>
        <taxon>Spermatophyta</taxon>
        <taxon>Magnoliopsida</taxon>
        <taxon>eudicotyledons</taxon>
        <taxon>Gunneridae</taxon>
        <taxon>Pentapetalae</taxon>
        <taxon>rosids</taxon>
        <taxon>malvids</taxon>
        <taxon>Brassicales</taxon>
        <taxon>Brassicaceae</taxon>
        <taxon>Brassiceae</taxon>
        <taxon>Brassica</taxon>
    </lineage>
</organism>
<protein>
    <recommendedName>
        <fullName evidence="5">Phytocyanin domain-containing protein</fullName>
    </recommendedName>
</protein>
<dbReference type="Pfam" id="PF01535">
    <property type="entry name" value="PPR"/>
    <property type="match status" value="3"/>
</dbReference>
<comment type="caution">
    <text evidence="6">The sequence shown here is derived from an EMBL/GenBank/DDBJ whole genome shotgun (WGS) entry which is preliminary data.</text>
</comment>
<keyword evidence="4" id="KW-0732">Signal</keyword>
<accession>A0ABQ7XXX2</accession>
<dbReference type="InterPro" id="IPR046960">
    <property type="entry name" value="PPR_At4g14850-like_plant"/>
</dbReference>
<dbReference type="InterPro" id="IPR003245">
    <property type="entry name" value="Phytocyanin_dom"/>
</dbReference>
<dbReference type="PANTHER" id="PTHR47926:SF436">
    <property type="entry name" value="PENTATRICOPEPTIDE REPEAT-CONTAINING PROTEIN ELI1, CHLOROPLASTIC-LIKE ISOFORM X2"/>
    <property type="match status" value="1"/>
</dbReference>
<feature type="chain" id="PRO_5045278091" description="Phytocyanin domain-containing protein" evidence="4">
    <location>
        <begin position="27"/>
        <end position="745"/>
    </location>
</feature>
<dbReference type="InterPro" id="IPR046849">
    <property type="entry name" value="E2_motif"/>
</dbReference>
<dbReference type="EMBL" id="JAGKQM010000019">
    <property type="protein sequence ID" value="KAH0860791.1"/>
    <property type="molecule type" value="Genomic_DNA"/>
</dbReference>
<comment type="similarity">
    <text evidence="1">Belongs to the PPR family. PCMP-H subfamily.</text>
</comment>
<dbReference type="InterPro" id="IPR046848">
    <property type="entry name" value="E_motif"/>
</dbReference>
<feature type="domain" description="Phytocyanin" evidence="5">
    <location>
        <begin position="27"/>
        <end position="123"/>
    </location>
</feature>
<dbReference type="InterPro" id="IPR002885">
    <property type="entry name" value="PPR_rpt"/>
</dbReference>
<evidence type="ECO:0000256" key="2">
    <source>
        <dbReference type="ARBA" id="ARBA00022737"/>
    </source>
</evidence>
<proteinExistence type="inferred from homology"/>
<dbReference type="SUPFAM" id="SSF49503">
    <property type="entry name" value="Cupredoxins"/>
    <property type="match status" value="1"/>
</dbReference>
<gene>
    <name evidence="6" type="ORF">HID58_089052</name>
</gene>
<dbReference type="Pfam" id="PF02298">
    <property type="entry name" value="Cu_bind_like"/>
    <property type="match status" value="1"/>
</dbReference>
<dbReference type="PROSITE" id="PS51375">
    <property type="entry name" value="PPR"/>
    <property type="match status" value="4"/>
</dbReference>
<keyword evidence="7" id="KW-1185">Reference proteome</keyword>
<evidence type="ECO:0000256" key="3">
    <source>
        <dbReference type="PROSITE-ProRule" id="PRU00708"/>
    </source>
</evidence>
<dbReference type="InterPro" id="IPR032867">
    <property type="entry name" value="DYW_dom"/>
</dbReference>
<dbReference type="NCBIfam" id="TIGR00756">
    <property type="entry name" value="PPR"/>
    <property type="match status" value="4"/>
</dbReference>
<feature type="repeat" description="PPR" evidence="3">
    <location>
        <begin position="302"/>
        <end position="337"/>
    </location>
</feature>
<dbReference type="Pfam" id="PF14432">
    <property type="entry name" value="DYW_deaminase"/>
    <property type="match status" value="1"/>
</dbReference>
<evidence type="ECO:0000313" key="7">
    <source>
        <dbReference type="Proteomes" id="UP000824890"/>
    </source>
</evidence>
<dbReference type="PROSITE" id="PS51485">
    <property type="entry name" value="PHYTOCYANIN"/>
    <property type="match status" value="1"/>
</dbReference>
<reference evidence="6 7" key="1">
    <citation type="submission" date="2021-05" db="EMBL/GenBank/DDBJ databases">
        <title>Genome Assembly of Synthetic Allotetraploid Brassica napus Reveals Homoeologous Exchanges between Subgenomes.</title>
        <authorList>
            <person name="Davis J.T."/>
        </authorList>
    </citation>
    <scope>NUCLEOTIDE SEQUENCE [LARGE SCALE GENOMIC DNA]</scope>
    <source>
        <strain evidence="7">cv. Da-Ae</strain>
        <tissue evidence="6">Seedling</tissue>
    </source>
</reference>
<evidence type="ECO:0000259" key="5">
    <source>
        <dbReference type="PROSITE" id="PS51485"/>
    </source>
</evidence>
<feature type="repeat" description="PPR" evidence="3">
    <location>
        <begin position="441"/>
        <end position="475"/>
    </location>
</feature>
<dbReference type="Pfam" id="PF20430">
    <property type="entry name" value="Eplus_motif"/>
    <property type="match status" value="1"/>
</dbReference>
<dbReference type="Pfam" id="PF13041">
    <property type="entry name" value="PPR_2"/>
    <property type="match status" value="1"/>
</dbReference>
<dbReference type="InterPro" id="IPR011990">
    <property type="entry name" value="TPR-like_helical_dom_sf"/>
</dbReference>
<sequence>MARLTVLIAAVILAFLVAMPVPEVTAKKYTVGDNKFWNPNINYTIWAQGKHFYLDFVFDRNQHNILEVNKTDYENCNSDHPLVNWTRGAGRDVVPLNVTKHYYLLDGKGGCYGGMKLAVKVEKLPPPPKSAPVKNIGSVSVVTGLAQFMIPFALLRMCIEIQPPHVPFRKPCAQHRSLLRSGKELHGVLTTSGLKKAPRSYLSNSLFQFYAASGDKATAQKVFDEIPLTEKDNVDWTTLLSSLSRCGYLVDSMKLFVEMRRKRVEIDDVAAVCFFGVCAKLEDLGFGEQGHGFAAKTGLLTSVKVCNALMDMYGKCGFVGENGREVFDGMPERNAVAWTVMVAGYVGGGFTGEALELLEEMVFKCGYGLNFVTLCSVLSACARSGNLVIGRWVHVYALKMEEEEESCNDHVMVGTALVDMYAKCGDIDSSIKVFRSMRKRNVVTWNALFSGLAMHGKGKTVIDMFQEMVREVKRPDNLTFSAVLSACSHSGLVEEGWQCFHRLRSHGLEPKVEHYACMVDLLGRAGRVEEAEMLMRGMTVPPNEVVLGSLLGSCSVHGKLEIAERVKRELVEMSPGNMGYQIVLSNMYAAEGRSDVVDRLRGSMRNRGIRKIPGMSSIHLNGSVHRFIAGDRSHPRTKEIYLKLTEVIERIRSGGYVPHVPPSEVDLEDKEQALSCHSEKLAVCFGLLVTKPRTTLYVFKNLRICQDCHSAMKIISMVYDREIIIRDRNRFHQFKGGSCSCSDYW</sequence>
<name>A0ABQ7XXX2_BRANA</name>
<dbReference type="Gene3D" id="1.25.40.10">
    <property type="entry name" value="Tetratricopeptide repeat domain"/>
    <property type="match status" value="3"/>
</dbReference>
<dbReference type="PANTHER" id="PTHR47926">
    <property type="entry name" value="PENTATRICOPEPTIDE REPEAT-CONTAINING PROTEIN"/>
    <property type="match status" value="1"/>
</dbReference>
<feature type="repeat" description="PPR" evidence="3">
    <location>
        <begin position="476"/>
        <end position="510"/>
    </location>
</feature>
<evidence type="ECO:0000256" key="1">
    <source>
        <dbReference type="ARBA" id="ARBA00006643"/>
    </source>
</evidence>
<dbReference type="Gene3D" id="2.60.40.420">
    <property type="entry name" value="Cupredoxins - blue copper proteins"/>
    <property type="match status" value="1"/>
</dbReference>
<evidence type="ECO:0000256" key="4">
    <source>
        <dbReference type="SAM" id="SignalP"/>
    </source>
</evidence>
<dbReference type="InterPro" id="IPR008972">
    <property type="entry name" value="Cupredoxin"/>
</dbReference>
<dbReference type="Pfam" id="PF20431">
    <property type="entry name" value="E_motif"/>
    <property type="match status" value="1"/>
</dbReference>
<feature type="signal peptide" evidence="4">
    <location>
        <begin position="1"/>
        <end position="26"/>
    </location>
</feature>
<evidence type="ECO:0000313" key="6">
    <source>
        <dbReference type="EMBL" id="KAH0860791.1"/>
    </source>
</evidence>